<accession>A0A511NJI7</accession>
<sequence>MTIGIYEATLKHDTGTTMLRVFSLSGKQGAIQQITTAEGCPECAIVDIVEIFNDTRQQDMKAKTIEEAKEMAKGESLEKKHKNETVHIIYCNRTEYFYIDTNGLIRLWEQSFGYYVYGVYTAEKSHS</sequence>
<dbReference type="AlphaFoldDB" id="A0A511NJI7"/>
<evidence type="ECO:0000313" key="1">
    <source>
        <dbReference type="EMBL" id="GEM52943.1"/>
    </source>
</evidence>
<keyword evidence="2" id="KW-1185">Reference proteome</keyword>
<name>A0A511NJI7_9FLAO</name>
<proteinExistence type="predicted"/>
<dbReference type="GeneID" id="84651910"/>
<dbReference type="EMBL" id="BJXC01000021">
    <property type="protein sequence ID" value="GEM52943.1"/>
    <property type="molecule type" value="Genomic_DNA"/>
</dbReference>
<dbReference type="STRING" id="1218108.GCA_000382425_02883"/>
<reference evidence="1 2" key="1">
    <citation type="submission" date="2019-07" db="EMBL/GenBank/DDBJ databases">
        <title>Whole genome shotgun sequence of Empedobacter brevis NBRC 14943.</title>
        <authorList>
            <person name="Hosoyama A."/>
            <person name="Uohara A."/>
            <person name="Ohji S."/>
            <person name="Ichikawa N."/>
        </authorList>
    </citation>
    <scope>NUCLEOTIDE SEQUENCE [LARGE SCALE GENOMIC DNA]</scope>
    <source>
        <strain evidence="1 2">NBRC 14943</strain>
    </source>
</reference>
<comment type="caution">
    <text evidence="1">The sequence shown here is derived from an EMBL/GenBank/DDBJ whole genome shotgun (WGS) entry which is preliminary data.</text>
</comment>
<dbReference type="Proteomes" id="UP000321245">
    <property type="component" value="Unassembled WGS sequence"/>
</dbReference>
<gene>
    <name evidence="1" type="ORF">EB1_27330</name>
</gene>
<organism evidence="1 2">
    <name type="scientific">Empedobacter brevis NBRC 14943 = ATCC 43319</name>
    <dbReference type="NCBI Taxonomy" id="1218108"/>
    <lineage>
        <taxon>Bacteria</taxon>
        <taxon>Pseudomonadati</taxon>
        <taxon>Bacteroidota</taxon>
        <taxon>Flavobacteriia</taxon>
        <taxon>Flavobacteriales</taxon>
        <taxon>Weeksellaceae</taxon>
        <taxon>Empedobacter</taxon>
    </lineage>
</organism>
<dbReference type="RefSeq" id="WP_019976356.1">
    <property type="nucleotide sequence ID" value="NZ_BJXC01000021.1"/>
</dbReference>
<evidence type="ECO:0000313" key="2">
    <source>
        <dbReference type="Proteomes" id="UP000321245"/>
    </source>
</evidence>
<protein>
    <submittedName>
        <fullName evidence="1">Uncharacterized protein</fullName>
    </submittedName>
</protein>